<accession>A0A8J2RW72</accession>
<feature type="compositionally biased region" description="Basic and acidic residues" evidence="1">
    <location>
        <begin position="429"/>
        <end position="438"/>
    </location>
</feature>
<feature type="transmembrane region" description="Helical" evidence="2">
    <location>
        <begin position="108"/>
        <end position="131"/>
    </location>
</feature>
<keyword evidence="2" id="KW-0812">Transmembrane</keyword>
<feature type="region of interest" description="Disordered" evidence="1">
    <location>
        <begin position="140"/>
        <end position="166"/>
    </location>
</feature>
<feature type="compositionally biased region" description="Polar residues" evidence="1">
    <location>
        <begin position="413"/>
        <end position="428"/>
    </location>
</feature>
<keyword evidence="5" id="KW-1185">Reference proteome</keyword>
<evidence type="ECO:0000256" key="1">
    <source>
        <dbReference type="SAM" id="MobiDB-lite"/>
    </source>
</evidence>
<reference evidence="4" key="1">
    <citation type="submission" date="2021-11" db="EMBL/GenBank/DDBJ databases">
        <authorList>
            <person name="Schell T."/>
        </authorList>
    </citation>
    <scope>NUCLEOTIDE SEQUENCE</scope>
    <source>
        <strain evidence="4">M5</strain>
    </source>
</reference>
<dbReference type="EMBL" id="CAKKLH010000283">
    <property type="protein sequence ID" value="CAH0108326.1"/>
    <property type="molecule type" value="Genomic_DNA"/>
</dbReference>
<feature type="region of interest" description="Disordered" evidence="1">
    <location>
        <begin position="330"/>
        <end position="351"/>
    </location>
</feature>
<evidence type="ECO:0000313" key="5">
    <source>
        <dbReference type="Proteomes" id="UP000789390"/>
    </source>
</evidence>
<name>A0A8J2RW72_9CRUS</name>
<evidence type="ECO:0000256" key="3">
    <source>
        <dbReference type="SAM" id="SignalP"/>
    </source>
</evidence>
<keyword evidence="2" id="KW-1133">Transmembrane helix</keyword>
<evidence type="ECO:0008006" key="6">
    <source>
        <dbReference type="Google" id="ProtNLM"/>
    </source>
</evidence>
<gene>
    <name evidence="4" type="ORF">DGAL_LOCUS11700</name>
</gene>
<protein>
    <recommendedName>
        <fullName evidence="6">TNFR-Cys domain-containing protein</fullName>
    </recommendedName>
</protein>
<feature type="signal peptide" evidence="3">
    <location>
        <begin position="1"/>
        <end position="18"/>
    </location>
</feature>
<comment type="caution">
    <text evidence="4">The sequence shown here is derived from an EMBL/GenBank/DDBJ whole genome shotgun (WGS) entry which is preliminary data.</text>
</comment>
<proteinExistence type="predicted"/>
<sequence>MVVQSAFLLLFYLSISNSAEILLECDKDIDCGAGYFCFLSFCERCIPCDVHFHRQPARSSLGEPICARYEDDCGVCLPGYQANDLTDRRRSMECFPLNDDKVSTSPNFSWTGIVWITCVLLLTLTFIACFLRCRRMYPVSSPVSSNDKDEEAEYERRPSAPPAYTAEDPLDVYQVVPLIVHEEADHVVVGSVRTSNHIIIVEDVEHNCRAVPINYDDHFDGCRRQSNHESDTEDERHQLDPLMAVTHEEADTNESTETIPSQWEPTPSMSNTSMNVVLVRSQSEEMIRASSTSQLVRLASDPEILSPRRASVGGESYSYRHVRLSQYRSNSQIIDRPESPESSSEVESKLDGDLIRDSCLTEPCEDGREPDAPESFIMADDDDELSPAIRDTCPYQRVVQNGTTTHFFVAFSSQPPQGGISQDSGFQEQTRRRSRTNEDLLDVTVPAGLGAKRRRRNCSENE</sequence>
<feature type="region of interest" description="Disordered" evidence="1">
    <location>
        <begin position="413"/>
        <end position="446"/>
    </location>
</feature>
<organism evidence="4 5">
    <name type="scientific">Daphnia galeata</name>
    <dbReference type="NCBI Taxonomy" id="27404"/>
    <lineage>
        <taxon>Eukaryota</taxon>
        <taxon>Metazoa</taxon>
        <taxon>Ecdysozoa</taxon>
        <taxon>Arthropoda</taxon>
        <taxon>Crustacea</taxon>
        <taxon>Branchiopoda</taxon>
        <taxon>Diplostraca</taxon>
        <taxon>Cladocera</taxon>
        <taxon>Anomopoda</taxon>
        <taxon>Daphniidae</taxon>
        <taxon>Daphnia</taxon>
    </lineage>
</organism>
<feature type="compositionally biased region" description="Polar residues" evidence="1">
    <location>
        <begin position="253"/>
        <end position="270"/>
    </location>
</feature>
<evidence type="ECO:0000313" key="4">
    <source>
        <dbReference type="EMBL" id="CAH0108326.1"/>
    </source>
</evidence>
<keyword evidence="3" id="KW-0732">Signal</keyword>
<evidence type="ECO:0000256" key="2">
    <source>
        <dbReference type="SAM" id="Phobius"/>
    </source>
</evidence>
<feature type="region of interest" description="Disordered" evidence="1">
    <location>
        <begin position="249"/>
        <end position="270"/>
    </location>
</feature>
<feature type="chain" id="PRO_5035154843" description="TNFR-Cys domain-containing protein" evidence="3">
    <location>
        <begin position="19"/>
        <end position="462"/>
    </location>
</feature>
<keyword evidence="2" id="KW-0472">Membrane</keyword>
<dbReference type="AlphaFoldDB" id="A0A8J2RW72"/>
<dbReference type="Proteomes" id="UP000789390">
    <property type="component" value="Unassembled WGS sequence"/>
</dbReference>
<dbReference type="OrthoDB" id="6338833at2759"/>